<name>A0A3E2UQK0_9FIRM</name>
<comment type="caution">
    <text evidence="1">The sequence shown here is derived from an EMBL/GenBank/DDBJ whole genome shotgun (WGS) entry which is preliminary data.</text>
</comment>
<evidence type="ECO:0000313" key="1">
    <source>
        <dbReference type="EMBL" id="RGB98973.1"/>
    </source>
</evidence>
<accession>A0A3E2UQK0</accession>
<gene>
    <name evidence="1" type="ORF">DWZ04_06385</name>
</gene>
<dbReference type="EMBL" id="QVEW01000005">
    <property type="protein sequence ID" value="RGB98973.1"/>
    <property type="molecule type" value="Genomic_DNA"/>
</dbReference>
<reference evidence="1 2" key="1">
    <citation type="submission" date="2018-08" db="EMBL/GenBank/DDBJ databases">
        <title>A genome reference for cultivated species of the human gut microbiota.</title>
        <authorList>
            <person name="Zou Y."/>
            <person name="Xue W."/>
            <person name="Luo G."/>
        </authorList>
    </citation>
    <scope>NUCLEOTIDE SEQUENCE [LARGE SCALE GENOMIC DNA]</scope>
    <source>
        <strain evidence="1 2">AF29-11BH</strain>
    </source>
</reference>
<protein>
    <submittedName>
        <fullName evidence="1">Uncharacterized protein</fullName>
    </submittedName>
</protein>
<sequence length="77" mass="8238">MEENGRCRAAFCESAALRGKIFADFQRAGLPQSKPDGFDSSLREGAFGMARKFPTKAQSLRVGTLPLGSCRAATEGL</sequence>
<proteinExistence type="predicted"/>
<dbReference type="Proteomes" id="UP000260783">
    <property type="component" value="Unassembled WGS sequence"/>
</dbReference>
<organism evidence="1 2">
    <name type="scientific">Faecalibacterium prausnitzii</name>
    <dbReference type="NCBI Taxonomy" id="853"/>
    <lineage>
        <taxon>Bacteria</taxon>
        <taxon>Bacillati</taxon>
        <taxon>Bacillota</taxon>
        <taxon>Clostridia</taxon>
        <taxon>Eubacteriales</taxon>
        <taxon>Oscillospiraceae</taxon>
        <taxon>Faecalibacterium</taxon>
    </lineage>
</organism>
<evidence type="ECO:0000313" key="2">
    <source>
        <dbReference type="Proteomes" id="UP000260783"/>
    </source>
</evidence>
<dbReference type="AlphaFoldDB" id="A0A3E2UQK0"/>